<dbReference type="InterPro" id="IPR009057">
    <property type="entry name" value="Homeodomain-like_sf"/>
</dbReference>
<feature type="domain" description="PucR C-terminal helix-turn-helix" evidence="3">
    <location>
        <begin position="333"/>
        <end position="389"/>
    </location>
</feature>
<dbReference type="PANTHER" id="PTHR33744">
    <property type="entry name" value="CARBOHYDRATE DIACID REGULATOR"/>
    <property type="match status" value="1"/>
</dbReference>
<dbReference type="InterPro" id="IPR051448">
    <property type="entry name" value="CdaR-like_regulators"/>
</dbReference>
<dbReference type="InterPro" id="IPR042070">
    <property type="entry name" value="PucR_C-HTH_sf"/>
</dbReference>
<sequence length="398" mass="45702">MMEDIVQKIAESTSEIIGYEVIITDEHSIIIGASDTSRLGEFHEASVKIIKTGKPNPDNVNIMKLQGTKPGFALPIEISNKIIGSFGIAGEREKVKTFCYLLKKQIELMIYQEMYMKSILIKEQAIKNLIQEISAYDHHFVNESYLITRGLEIGYNLKSSFISIAVDLFPRDVSIKTTKESSPLDFNMQAIRFEMHSIIKKAFNHQNDLIAEMAHDKFCIFHTIHPDKSSHKIYEDVRMKSLQIIQEFETKGFSTFIGIGAPAKNMGELSQSYKDSWQALKLGKQIESPTPIYFIHELILEDLISGIPQNLSERYMLKTLTILKKQPDWPELSKTIAAWCESGFNQRKAARILFIHRNTLHYRLSKIQDLSGIDVHHHKYSIMLYIAVLMDKWKTQNS</sequence>
<dbReference type="Pfam" id="PF05651">
    <property type="entry name" value="Diacid_rec"/>
    <property type="match status" value="1"/>
</dbReference>
<evidence type="ECO:0000256" key="1">
    <source>
        <dbReference type="ARBA" id="ARBA00006754"/>
    </source>
</evidence>
<dbReference type="InterPro" id="IPR025736">
    <property type="entry name" value="PucR_C-HTH_dom"/>
</dbReference>
<dbReference type="Pfam" id="PF17853">
    <property type="entry name" value="GGDEF_2"/>
    <property type="match status" value="1"/>
</dbReference>
<proteinExistence type="inferred from homology"/>
<evidence type="ECO:0000313" key="6">
    <source>
        <dbReference type="Proteomes" id="UP000637074"/>
    </source>
</evidence>
<dbReference type="Gene3D" id="1.10.10.2840">
    <property type="entry name" value="PucR C-terminal helix-turn-helix domain"/>
    <property type="match status" value="1"/>
</dbReference>
<comment type="similarity">
    <text evidence="1">Belongs to the CdaR family.</text>
</comment>
<evidence type="ECO:0000259" key="2">
    <source>
        <dbReference type="Pfam" id="PF05651"/>
    </source>
</evidence>
<dbReference type="InterPro" id="IPR008599">
    <property type="entry name" value="Diacid_rec"/>
</dbReference>
<dbReference type="PANTHER" id="PTHR33744:SF15">
    <property type="entry name" value="CARBOHYDRATE DIACID REGULATOR"/>
    <property type="match status" value="1"/>
</dbReference>
<reference evidence="5 6" key="1">
    <citation type="journal article" date="2022" name="Int. J. Syst. Evol. Microbiol.">
        <title>Neobacillus kokaensis sp. nov., isolated from soil.</title>
        <authorList>
            <person name="Yuki K."/>
            <person name="Matsubara H."/>
            <person name="Yamaguchi S."/>
        </authorList>
    </citation>
    <scope>NUCLEOTIDE SEQUENCE [LARGE SCALE GENOMIC DNA]</scope>
    <source>
        <strain evidence="5 6">LOB 377</strain>
    </source>
</reference>
<evidence type="ECO:0000259" key="4">
    <source>
        <dbReference type="Pfam" id="PF17853"/>
    </source>
</evidence>
<dbReference type="SUPFAM" id="SSF46689">
    <property type="entry name" value="Homeodomain-like"/>
    <property type="match status" value="1"/>
</dbReference>
<accession>A0ABQ3N5V2</accession>
<feature type="domain" description="Putative sugar diacid recognition" evidence="2">
    <location>
        <begin position="3"/>
        <end position="132"/>
    </location>
</feature>
<gene>
    <name evidence="5" type="ORF">AM1BK_24110</name>
</gene>
<dbReference type="RefSeq" id="WP_191273103.1">
    <property type="nucleotide sequence ID" value="NZ_BNDS01000009.1"/>
</dbReference>
<dbReference type="Pfam" id="PF13556">
    <property type="entry name" value="HTH_30"/>
    <property type="match status" value="1"/>
</dbReference>
<organism evidence="5 6">
    <name type="scientific">Neobacillus kokaensis</name>
    <dbReference type="NCBI Taxonomy" id="2759023"/>
    <lineage>
        <taxon>Bacteria</taxon>
        <taxon>Bacillati</taxon>
        <taxon>Bacillota</taxon>
        <taxon>Bacilli</taxon>
        <taxon>Bacillales</taxon>
        <taxon>Bacillaceae</taxon>
        <taxon>Neobacillus</taxon>
    </lineage>
</organism>
<comment type="caution">
    <text evidence="5">The sequence shown here is derived from an EMBL/GenBank/DDBJ whole genome shotgun (WGS) entry which is preliminary data.</text>
</comment>
<dbReference type="EMBL" id="BNDS01000009">
    <property type="protein sequence ID" value="GHH98868.1"/>
    <property type="molecule type" value="Genomic_DNA"/>
</dbReference>
<evidence type="ECO:0000259" key="3">
    <source>
        <dbReference type="Pfam" id="PF13556"/>
    </source>
</evidence>
<keyword evidence="6" id="KW-1185">Reference proteome</keyword>
<evidence type="ECO:0000313" key="5">
    <source>
        <dbReference type="EMBL" id="GHH98868.1"/>
    </source>
</evidence>
<dbReference type="InterPro" id="IPR041522">
    <property type="entry name" value="CdaR_GGDEF"/>
</dbReference>
<dbReference type="Proteomes" id="UP000637074">
    <property type="component" value="Unassembled WGS sequence"/>
</dbReference>
<protein>
    <submittedName>
        <fullName evidence="5">CdaR family transcriptional regulator</fullName>
    </submittedName>
</protein>
<feature type="domain" description="CdaR GGDEF-like" evidence="4">
    <location>
        <begin position="145"/>
        <end position="282"/>
    </location>
</feature>
<name>A0ABQ3N5V2_9BACI</name>